<reference evidence="6" key="1">
    <citation type="submission" date="2014-09" db="EMBL/GenBank/DDBJ databases">
        <title>Draft genome sequence of an oleaginous Mucoromycotina fungus Mucor ambiguus NBRC6742.</title>
        <authorList>
            <person name="Takeda I."/>
            <person name="Yamane N."/>
            <person name="Morita T."/>
            <person name="Tamano K."/>
            <person name="Machida M."/>
            <person name="Baker S."/>
            <person name="Koike H."/>
        </authorList>
    </citation>
    <scope>NUCLEOTIDE SEQUENCE</scope>
    <source>
        <strain evidence="6">NBRC 6742</strain>
    </source>
</reference>
<proteinExistence type="inferred from homology"/>
<dbReference type="PANTHER" id="PTHR10963:SF24">
    <property type="entry name" value="GLYCOSIDASE C21B10.07-RELATED"/>
    <property type="match status" value="1"/>
</dbReference>
<dbReference type="STRING" id="91626.A0A0C9M7X3"/>
<gene>
    <name evidence="6" type="ORF">MAM1_0035c02610</name>
</gene>
<evidence type="ECO:0000259" key="5">
    <source>
        <dbReference type="PROSITE" id="PS51762"/>
    </source>
</evidence>
<organism evidence="6">
    <name type="scientific">Mucor ambiguus</name>
    <dbReference type="NCBI Taxonomy" id="91626"/>
    <lineage>
        <taxon>Eukaryota</taxon>
        <taxon>Fungi</taxon>
        <taxon>Fungi incertae sedis</taxon>
        <taxon>Mucoromycota</taxon>
        <taxon>Mucoromycotina</taxon>
        <taxon>Mucoromycetes</taxon>
        <taxon>Mucorales</taxon>
        <taxon>Mucorineae</taxon>
        <taxon>Mucoraceae</taxon>
        <taxon>Mucor</taxon>
    </lineage>
</organism>
<comment type="similarity">
    <text evidence="1">Belongs to the glycosyl hydrolase 16 family.</text>
</comment>
<dbReference type="Pfam" id="PF26113">
    <property type="entry name" value="GH16_XgeA"/>
    <property type="match status" value="1"/>
</dbReference>
<dbReference type="GO" id="GO:0004553">
    <property type="term" value="F:hydrolase activity, hydrolyzing O-glycosyl compounds"/>
    <property type="evidence" value="ECO:0007669"/>
    <property type="project" value="InterPro"/>
</dbReference>
<name>A0A0C9M7X3_9FUNG</name>
<keyword evidence="3" id="KW-0326">Glycosidase</keyword>
<protein>
    <submittedName>
        <fullName evidence="6">Endo-1,3(4)-beta-glucanase</fullName>
    </submittedName>
</protein>
<dbReference type="InterPro" id="IPR050546">
    <property type="entry name" value="Glycosyl_Hydrlase_16"/>
</dbReference>
<dbReference type="OrthoDB" id="192832at2759"/>
<evidence type="ECO:0000256" key="1">
    <source>
        <dbReference type="ARBA" id="ARBA00006865"/>
    </source>
</evidence>
<dbReference type="FunFam" id="2.60.120.200:FF:000114">
    <property type="entry name" value="Probable endo-1,3(4)-beta-glucanase NFIA_089530"/>
    <property type="match status" value="1"/>
</dbReference>
<evidence type="ECO:0000313" key="6">
    <source>
        <dbReference type="EMBL" id="GAN03159.1"/>
    </source>
</evidence>
<keyword evidence="4" id="KW-0732">Signal</keyword>
<feature type="domain" description="GH16" evidence="5">
    <location>
        <begin position="23"/>
        <end position="285"/>
    </location>
</feature>
<evidence type="ECO:0000256" key="3">
    <source>
        <dbReference type="ARBA" id="ARBA00023295"/>
    </source>
</evidence>
<dbReference type="SUPFAM" id="SSF49899">
    <property type="entry name" value="Concanavalin A-like lectins/glucanases"/>
    <property type="match status" value="1"/>
</dbReference>
<dbReference type="EMBL" id="DF836324">
    <property type="protein sequence ID" value="GAN03159.1"/>
    <property type="molecule type" value="Genomic_DNA"/>
</dbReference>
<accession>A0A0C9M7X3</accession>
<sequence length="315" mass="33721">MVSSKLSIFSALSLLSTAAVVVEGWTLASTSQGASFFDAFSFFTGSDPTHGFVQYVDKATATNNKLIYTQNNQVIIKADNTTTTSSGRQSVRLVSTASYNTGLFILDLEHMPTGCGTWPAFWMFGPNWPNSGEIDIIEGVNKQAQNQATLHTSAGCTMEGVSRTQSSTVLTNNCDVNAAGQGANVGCGVMSPSSQTYGAGFNSNKGGVYATQWLNDGIFIWFFPRNSIPSDIKSNAPNPTNWGTPMAAFPFVSGKCSSNKFANLQIVINLTFCGDWAGSVYSSSGCPSDCNTYVGQTPSAFTEAYWRINSLKVYH</sequence>
<keyword evidence="7" id="KW-1185">Reference proteome</keyword>
<dbReference type="GO" id="GO:0009251">
    <property type="term" value="P:glucan catabolic process"/>
    <property type="evidence" value="ECO:0007669"/>
    <property type="project" value="TreeGrafter"/>
</dbReference>
<dbReference type="CDD" id="cd02181">
    <property type="entry name" value="GH16_fungal_Lam16A_glucanase"/>
    <property type="match status" value="1"/>
</dbReference>
<dbReference type="Gene3D" id="2.60.120.200">
    <property type="match status" value="1"/>
</dbReference>
<evidence type="ECO:0000256" key="4">
    <source>
        <dbReference type="SAM" id="SignalP"/>
    </source>
</evidence>
<dbReference type="PANTHER" id="PTHR10963">
    <property type="entry name" value="GLYCOSYL HYDROLASE-RELATED"/>
    <property type="match status" value="1"/>
</dbReference>
<keyword evidence="2" id="KW-0378">Hydrolase</keyword>
<feature type="signal peptide" evidence="4">
    <location>
        <begin position="1"/>
        <end position="24"/>
    </location>
</feature>
<evidence type="ECO:0000256" key="2">
    <source>
        <dbReference type="ARBA" id="ARBA00022801"/>
    </source>
</evidence>
<dbReference type="Proteomes" id="UP000053815">
    <property type="component" value="Unassembled WGS sequence"/>
</dbReference>
<dbReference type="InterPro" id="IPR013320">
    <property type="entry name" value="ConA-like_dom_sf"/>
</dbReference>
<evidence type="ECO:0000313" key="7">
    <source>
        <dbReference type="Proteomes" id="UP000053815"/>
    </source>
</evidence>
<dbReference type="InterPro" id="IPR000757">
    <property type="entry name" value="Beta-glucanase-like"/>
</dbReference>
<dbReference type="AlphaFoldDB" id="A0A0C9M7X3"/>
<feature type="chain" id="PRO_5002209198" evidence="4">
    <location>
        <begin position="25"/>
        <end position="315"/>
    </location>
</feature>
<dbReference type="PROSITE" id="PS51762">
    <property type="entry name" value="GH16_2"/>
    <property type="match status" value="1"/>
</dbReference>